<dbReference type="Pfam" id="PF02518">
    <property type="entry name" value="HATPase_c"/>
    <property type="match status" value="1"/>
</dbReference>
<dbReference type="SMART" id="SM00387">
    <property type="entry name" value="HATPase_c"/>
    <property type="match status" value="1"/>
</dbReference>
<dbReference type="SMART" id="SM00388">
    <property type="entry name" value="HisKA"/>
    <property type="match status" value="1"/>
</dbReference>
<dbReference type="InterPro" id="IPR003594">
    <property type="entry name" value="HATPase_dom"/>
</dbReference>
<evidence type="ECO:0000256" key="9">
    <source>
        <dbReference type="ARBA" id="ARBA00022840"/>
    </source>
</evidence>
<dbReference type="Proteomes" id="UP000012019">
    <property type="component" value="Unassembled WGS sequence"/>
</dbReference>
<dbReference type="eggNOG" id="COG2205">
    <property type="taxonomic scope" value="Bacteria"/>
</dbReference>
<keyword evidence="10 13" id="KW-1133">Transmembrane helix</keyword>
<keyword evidence="15" id="KW-0406">Ion transport</keyword>
<evidence type="ECO:0000313" key="15">
    <source>
        <dbReference type="EMBL" id="EMR12160.1"/>
    </source>
</evidence>
<dbReference type="RefSeq" id="WP_009727313.1">
    <property type="nucleotide sequence ID" value="NZ_APHR01000069.1"/>
</dbReference>
<evidence type="ECO:0000256" key="3">
    <source>
        <dbReference type="ARBA" id="ARBA00012438"/>
    </source>
</evidence>
<evidence type="ECO:0000256" key="10">
    <source>
        <dbReference type="ARBA" id="ARBA00022989"/>
    </source>
</evidence>
<feature type="transmembrane region" description="Helical" evidence="13">
    <location>
        <begin position="93"/>
        <end position="111"/>
    </location>
</feature>
<dbReference type="Gene3D" id="3.30.565.10">
    <property type="entry name" value="Histidine kinase-like ATPase, C-terminal domain"/>
    <property type="match status" value="1"/>
</dbReference>
<evidence type="ECO:0000256" key="4">
    <source>
        <dbReference type="ARBA" id="ARBA00022553"/>
    </source>
</evidence>
<dbReference type="GO" id="GO:0005524">
    <property type="term" value="F:ATP binding"/>
    <property type="evidence" value="ECO:0007669"/>
    <property type="project" value="UniProtKB-KW"/>
</dbReference>
<keyword evidence="4" id="KW-0597">Phosphoprotein</keyword>
<evidence type="ECO:0000256" key="6">
    <source>
        <dbReference type="ARBA" id="ARBA00022692"/>
    </source>
</evidence>
<dbReference type="Pfam" id="PF13493">
    <property type="entry name" value="DUF4118"/>
    <property type="match status" value="1"/>
</dbReference>
<keyword evidence="15" id="KW-0407">Ion channel</keyword>
<dbReference type="EMBL" id="APHR01000069">
    <property type="protein sequence ID" value="EMR12160.1"/>
    <property type="molecule type" value="Genomic_DNA"/>
</dbReference>
<protein>
    <recommendedName>
        <fullName evidence="3">histidine kinase</fullName>
        <ecNumber evidence="3">2.7.13.3</ecNumber>
    </recommendedName>
</protein>
<evidence type="ECO:0000256" key="13">
    <source>
        <dbReference type="SAM" id="Phobius"/>
    </source>
</evidence>
<keyword evidence="5" id="KW-0808">Transferase</keyword>
<reference evidence="15 16" key="1">
    <citation type="journal article" date="2013" name="Genome Announc.">
        <title>Draft Genome Sequence of Methylophaga lonarensis MPLT, a Haloalkaliphilic (Non-Methane-Utilizing) Methylotroph.</title>
        <authorList>
            <person name="Shetty S.A."/>
            <person name="Marathe N.P."/>
            <person name="Munot H."/>
            <person name="Antony C.P."/>
            <person name="Dhotre D.P."/>
            <person name="Murrell J.C."/>
            <person name="Shouche Y.S."/>
        </authorList>
    </citation>
    <scope>NUCLEOTIDE SEQUENCE [LARGE SCALE GENOMIC DNA]</scope>
    <source>
        <strain evidence="15 16">MPL</strain>
    </source>
</reference>
<keyword evidence="11" id="KW-0902">Two-component regulatory system</keyword>
<dbReference type="InterPro" id="IPR038318">
    <property type="entry name" value="KdpD_sf"/>
</dbReference>
<keyword evidence="6 13" id="KW-0812">Transmembrane</keyword>
<evidence type="ECO:0000256" key="8">
    <source>
        <dbReference type="ARBA" id="ARBA00022777"/>
    </source>
</evidence>
<evidence type="ECO:0000256" key="12">
    <source>
        <dbReference type="ARBA" id="ARBA00023136"/>
    </source>
</evidence>
<dbReference type="Gene3D" id="1.10.287.130">
    <property type="match status" value="1"/>
</dbReference>
<evidence type="ECO:0000313" key="16">
    <source>
        <dbReference type="Proteomes" id="UP000012019"/>
    </source>
</evidence>
<dbReference type="PANTHER" id="PTHR45569:SF1">
    <property type="entry name" value="SENSOR PROTEIN KDPD"/>
    <property type="match status" value="1"/>
</dbReference>
<dbReference type="PROSITE" id="PS50109">
    <property type="entry name" value="HIS_KIN"/>
    <property type="match status" value="1"/>
</dbReference>
<dbReference type="InterPro" id="IPR003661">
    <property type="entry name" value="HisK_dim/P_dom"/>
</dbReference>
<dbReference type="CDD" id="cd00082">
    <property type="entry name" value="HisKA"/>
    <property type="match status" value="1"/>
</dbReference>
<keyword evidence="9" id="KW-0067">ATP-binding</keyword>
<dbReference type="InterPro" id="IPR005467">
    <property type="entry name" value="His_kinase_dom"/>
</dbReference>
<dbReference type="STRING" id="1286106.MPL1_11793"/>
<name>M7PE27_9GAMM</name>
<evidence type="ECO:0000256" key="11">
    <source>
        <dbReference type="ARBA" id="ARBA00023012"/>
    </source>
</evidence>
<dbReference type="EC" id="2.7.13.3" evidence="3"/>
<keyword evidence="16" id="KW-1185">Reference proteome</keyword>
<evidence type="ECO:0000256" key="1">
    <source>
        <dbReference type="ARBA" id="ARBA00000085"/>
    </source>
</evidence>
<keyword evidence="7" id="KW-0547">Nucleotide-binding</keyword>
<dbReference type="InterPro" id="IPR004358">
    <property type="entry name" value="Sig_transdc_His_kin-like_C"/>
</dbReference>
<comment type="catalytic activity">
    <reaction evidence="1">
        <text>ATP + protein L-histidine = ADP + protein N-phospho-L-histidine.</text>
        <dbReference type="EC" id="2.7.13.3"/>
    </reaction>
</comment>
<keyword evidence="15" id="KW-0813">Transport</keyword>
<feature type="transmembrane region" description="Helical" evidence="13">
    <location>
        <begin position="12"/>
        <end position="31"/>
    </location>
</feature>
<dbReference type="InterPro" id="IPR029016">
    <property type="entry name" value="GAF-like_dom_sf"/>
</dbReference>
<dbReference type="GO" id="GO:0005886">
    <property type="term" value="C:plasma membrane"/>
    <property type="evidence" value="ECO:0007669"/>
    <property type="project" value="TreeGrafter"/>
</dbReference>
<evidence type="ECO:0000256" key="2">
    <source>
        <dbReference type="ARBA" id="ARBA00004141"/>
    </source>
</evidence>
<evidence type="ECO:0000259" key="14">
    <source>
        <dbReference type="PROSITE" id="PS50109"/>
    </source>
</evidence>
<keyword evidence="12 13" id="KW-0472">Membrane</keyword>
<dbReference type="PANTHER" id="PTHR45569">
    <property type="entry name" value="SENSOR PROTEIN KDPD"/>
    <property type="match status" value="1"/>
</dbReference>
<dbReference type="InterPro" id="IPR036097">
    <property type="entry name" value="HisK_dim/P_sf"/>
</dbReference>
<dbReference type="GO" id="GO:0034220">
    <property type="term" value="P:monoatomic ion transmembrane transport"/>
    <property type="evidence" value="ECO:0007669"/>
    <property type="project" value="UniProtKB-KW"/>
</dbReference>
<evidence type="ECO:0000256" key="5">
    <source>
        <dbReference type="ARBA" id="ARBA00022679"/>
    </source>
</evidence>
<dbReference type="OrthoDB" id="9806130at2"/>
<dbReference type="Pfam" id="PF00512">
    <property type="entry name" value="HisKA"/>
    <property type="match status" value="1"/>
</dbReference>
<dbReference type="InterPro" id="IPR025201">
    <property type="entry name" value="KdpD_TM"/>
</dbReference>
<dbReference type="AlphaFoldDB" id="M7PE27"/>
<dbReference type="Gene3D" id="1.20.120.620">
    <property type="entry name" value="Backbone structure of the membrane domain of e. Coli histidine kinase receptor kdpd"/>
    <property type="match status" value="1"/>
</dbReference>
<proteinExistence type="predicted"/>
<sequence length="505" mass="56582">MILNLKARFTAHPAYQYAFAALLVLLLTFLAQVLNNYLPYTSLLLVFLAGVFLVSTLTSHGAAIVASLLSFLSFNFFFTEPYFTFHVIHQSDIATLVLFLLVALLTVDMASRMRRAISHYQQSLKRLTNFYDFSQKMSSATDVETVMDIMMQSVRSFLGHATDVVMAETSETAIFVKHQGDSKVYPNEATFRQVLTKDLDTFCWHKGWRFFPIRLGQKTLGLVAINKRLNDKESKGIQTFCHLTSLALHRIKLVNELAQTKLHAETEQLRSALLSSVSHDLRTPLSSIIGAGTSVIEYDHALSIEDRQALLKSIVEEAQRLDRHIQNLLDMTRFGNDQVKLERDWVDIHDIIHSAIKRMPPATNGVHFDAEIDVQDTIIHVHGLLIEQAIVNLLDNAVKVSTENALVKIKAHQDDSSLHIDIIDMGPGIPDEDKEKVFDMFYSLSRGDNQTSHGLGLAICRGMIGAHGGHVAALNNPDGKGTLMRISLPLNSNTTYGQLKLWQAF</sequence>
<gene>
    <name evidence="15" type="ORF">MPL1_11793</name>
</gene>
<dbReference type="PRINTS" id="PR00344">
    <property type="entry name" value="BCTRLSENSOR"/>
</dbReference>
<dbReference type="SUPFAM" id="SSF47384">
    <property type="entry name" value="Homodimeric domain of signal transducing histidine kinase"/>
    <property type="match status" value="1"/>
</dbReference>
<dbReference type="CDD" id="cd00075">
    <property type="entry name" value="HATPase"/>
    <property type="match status" value="1"/>
</dbReference>
<dbReference type="PATRIC" id="fig|1286106.3.peg.2359"/>
<dbReference type="Gene3D" id="3.30.450.40">
    <property type="match status" value="1"/>
</dbReference>
<keyword evidence="8 15" id="KW-0418">Kinase</keyword>
<dbReference type="SUPFAM" id="SSF55781">
    <property type="entry name" value="GAF domain-like"/>
    <property type="match status" value="1"/>
</dbReference>
<comment type="subcellular location">
    <subcellularLocation>
        <location evidence="2">Membrane</location>
        <topology evidence="2">Multi-pass membrane protein</topology>
    </subcellularLocation>
</comment>
<feature type="domain" description="Histidine kinase" evidence="14">
    <location>
        <begin position="276"/>
        <end position="492"/>
    </location>
</feature>
<accession>M7PE27</accession>
<dbReference type="GO" id="GO:0000155">
    <property type="term" value="F:phosphorelay sensor kinase activity"/>
    <property type="evidence" value="ECO:0007669"/>
    <property type="project" value="InterPro"/>
</dbReference>
<dbReference type="SUPFAM" id="SSF55874">
    <property type="entry name" value="ATPase domain of HSP90 chaperone/DNA topoisomerase II/histidine kinase"/>
    <property type="match status" value="1"/>
</dbReference>
<evidence type="ECO:0000256" key="7">
    <source>
        <dbReference type="ARBA" id="ARBA00022741"/>
    </source>
</evidence>
<comment type="caution">
    <text evidence="15">The sequence shown here is derived from an EMBL/GenBank/DDBJ whole genome shotgun (WGS) entry which is preliminary data.</text>
</comment>
<dbReference type="InterPro" id="IPR036890">
    <property type="entry name" value="HATPase_C_sf"/>
</dbReference>
<dbReference type="InterPro" id="IPR052023">
    <property type="entry name" value="Histidine_kinase_KdpD"/>
</dbReference>
<organism evidence="15 16">
    <name type="scientific">Methylophaga lonarensis MPL</name>
    <dbReference type="NCBI Taxonomy" id="1286106"/>
    <lineage>
        <taxon>Bacteria</taxon>
        <taxon>Pseudomonadati</taxon>
        <taxon>Pseudomonadota</taxon>
        <taxon>Gammaproteobacteria</taxon>
        <taxon>Thiotrichales</taxon>
        <taxon>Piscirickettsiaceae</taxon>
        <taxon>Methylophaga</taxon>
    </lineage>
</organism>